<reference evidence="5" key="1">
    <citation type="submission" date="2022-03" db="EMBL/GenBank/DDBJ databases">
        <authorList>
            <person name="Lindestad O."/>
        </authorList>
    </citation>
    <scope>NUCLEOTIDE SEQUENCE</scope>
</reference>
<comment type="caution">
    <text evidence="5">The sequence shown here is derived from an EMBL/GenBank/DDBJ whole genome shotgun (WGS) entry which is preliminary data.</text>
</comment>
<gene>
    <name evidence="5" type="primary">jg20608</name>
    <name evidence="5" type="ORF">PAEG_LOCUS10015</name>
</gene>
<feature type="region of interest" description="Disordered" evidence="2">
    <location>
        <begin position="134"/>
        <end position="197"/>
    </location>
</feature>
<dbReference type="Pfam" id="PF02944">
    <property type="entry name" value="BESS"/>
    <property type="match status" value="1"/>
</dbReference>
<name>A0A8S4R6D3_9NEOP</name>
<dbReference type="GO" id="GO:0005634">
    <property type="term" value="C:nucleus"/>
    <property type="evidence" value="ECO:0007669"/>
    <property type="project" value="UniProtKB-SubCell"/>
</dbReference>
<accession>A0A8S4R6D3</accession>
<dbReference type="InterPro" id="IPR006578">
    <property type="entry name" value="MADF-dom"/>
</dbReference>
<evidence type="ECO:0000313" key="6">
    <source>
        <dbReference type="Proteomes" id="UP000838756"/>
    </source>
</evidence>
<organism evidence="5 6">
    <name type="scientific">Pararge aegeria aegeria</name>
    <dbReference type="NCBI Taxonomy" id="348720"/>
    <lineage>
        <taxon>Eukaryota</taxon>
        <taxon>Metazoa</taxon>
        <taxon>Ecdysozoa</taxon>
        <taxon>Arthropoda</taxon>
        <taxon>Hexapoda</taxon>
        <taxon>Insecta</taxon>
        <taxon>Pterygota</taxon>
        <taxon>Neoptera</taxon>
        <taxon>Endopterygota</taxon>
        <taxon>Lepidoptera</taxon>
        <taxon>Glossata</taxon>
        <taxon>Ditrysia</taxon>
        <taxon>Papilionoidea</taxon>
        <taxon>Nymphalidae</taxon>
        <taxon>Satyrinae</taxon>
        <taxon>Satyrini</taxon>
        <taxon>Parargina</taxon>
        <taxon>Pararge</taxon>
    </lineage>
</organism>
<feature type="domain" description="MADF" evidence="3">
    <location>
        <begin position="18"/>
        <end position="105"/>
    </location>
</feature>
<evidence type="ECO:0000259" key="4">
    <source>
        <dbReference type="PROSITE" id="PS51031"/>
    </source>
</evidence>
<dbReference type="PANTHER" id="PTHR12243:SF60">
    <property type="entry name" value="SI:CH211-15D5.12-RELATED"/>
    <property type="match status" value="1"/>
</dbReference>
<dbReference type="Proteomes" id="UP000838756">
    <property type="component" value="Unassembled WGS sequence"/>
</dbReference>
<dbReference type="GO" id="GO:0003677">
    <property type="term" value="F:DNA binding"/>
    <property type="evidence" value="ECO:0007669"/>
    <property type="project" value="InterPro"/>
</dbReference>
<dbReference type="PANTHER" id="PTHR12243">
    <property type="entry name" value="MADF DOMAIN TRANSCRIPTION FACTOR"/>
    <property type="match status" value="1"/>
</dbReference>
<dbReference type="PROSITE" id="PS51031">
    <property type="entry name" value="BESS"/>
    <property type="match status" value="1"/>
</dbReference>
<keyword evidence="1" id="KW-0539">Nucleus</keyword>
<feature type="compositionally biased region" description="Acidic residues" evidence="2">
    <location>
        <begin position="170"/>
        <end position="191"/>
    </location>
</feature>
<feature type="compositionally biased region" description="Acidic residues" evidence="2">
    <location>
        <begin position="137"/>
        <end position="146"/>
    </location>
</feature>
<dbReference type="PROSITE" id="PS51029">
    <property type="entry name" value="MADF"/>
    <property type="match status" value="1"/>
</dbReference>
<evidence type="ECO:0000256" key="1">
    <source>
        <dbReference type="PROSITE-ProRule" id="PRU00371"/>
    </source>
</evidence>
<evidence type="ECO:0000256" key="2">
    <source>
        <dbReference type="SAM" id="MobiDB-lite"/>
    </source>
</evidence>
<evidence type="ECO:0000313" key="5">
    <source>
        <dbReference type="EMBL" id="CAH2231284.1"/>
    </source>
</evidence>
<dbReference type="AlphaFoldDB" id="A0A8S4R6D3"/>
<dbReference type="GO" id="GO:0006357">
    <property type="term" value="P:regulation of transcription by RNA polymerase II"/>
    <property type="evidence" value="ECO:0007669"/>
    <property type="project" value="TreeGrafter"/>
</dbReference>
<keyword evidence="6" id="KW-1185">Reference proteome</keyword>
<dbReference type="SMART" id="SM00595">
    <property type="entry name" value="MADF"/>
    <property type="match status" value="1"/>
</dbReference>
<dbReference type="InterPro" id="IPR004210">
    <property type="entry name" value="BESS_motif"/>
</dbReference>
<dbReference type="EMBL" id="CAKXAJ010024837">
    <property type="protein sequence ID" value="CAH2231284.1"/>
    <property type="molecule type" value="Genomic_DNA"/>
</dbReference>
<feature type="domain" description="BESS" evidence="4">
    <location>
        <begin position="240"/>
        <end position="279"/>
    </location>
</feature>
<evidence type="ECO:0000259" key="3">
    <source>
        <dbReference type="PROSITE" id="PS51029"/>
    </source>
</evidence>
<dbReference type="InterPro" id="IPR039353">
    <property type="entry name" value="TF_Adf1"/>
</dbReference>
<comment type="subcellular location">
    <subcellularLocation>
        <location evidence="1">Nucleus</location>
    </subcellularLocation>
</comment>
<dbReference type="GO" id="GO:0005667">
    <property type="term" value="C:transcription regulator complex"/>
    <property type="evidence" value="ECO:0007669"/>
    <property type="project" value="TreeGrafter"/>
</dbReference>
<dbReference type="Pfam" id="PF10545">
    <property type="entry name" value="MADF_DNA_bdg"/>
    <property type="match status" value="1"/>
</dbReference>
<dbReference type="OrthoDB" id="6147983at2759"/>
<protein>
    <submittedName>
        <fullName evidence="5">Jg20608 protein</fullName>
    </submittedName>
</protein>
<sequence>MSLTNVFSNTSDTKTIIRFVKEIERHPCLYDRKSPKYMDRELKRKTWIYIAKKANSTVADCKDKWTKIRTAYIRTLRPSYNAGVRTFSRPYYLANYLKFIPSVKRNNTCKNRHCPSTSEDKHHQKEDTNYIETNKAEEEESEESEDNNSSPDEDSQHQVLMDNDNNNSTEDNDDDDDDDDDSGGDDDDDDGITGYNNIVIDKKETAKNEINKSTVKDAINRNESSGKTTTRMPCSENIESNPRKMFLFSLLPDIEDLNEQQMRRFRREVIKLIDNVMYN</sequence>
<proteinExistence type="predicted"/>